<dbReference type="Proteomes" id="UP000203589">
    <property type="component" value="Chromosome"/>
</dbReference>
<feature type="region of interest" description="Disordered" evidence="1">
    <location>
        <begin position="29"/>
        <end position="100"/>
    </location>
</feature>
<evidence type="ECO:0000313" key="3">
    <source>
        <dbReference type="EMBL" id="ASP21550.1"/>
    </source>
</evidence>
<evidence type="ECO:0000313" key="4">
    <source>
        <dbReference type="Proteomes" id="UP000203589"/>
    </source>
</evidence>
<gene>
    <name evidence="3" type="ORF">ANTHELSMS3_02896</name>
</gene>
<accession>A0A222E5Z4</accession>
<dbReference type="KEGG" id="aht:ANTHELSMS3_02896"/>
<feature type="compositionally biased region" description="Low complexity" evidence="1">
    <location>
        <begin position="54"/>
        <end position="63"/>
    </location>
</feature>
<keyword evidence="2" id="KW-0732">Signal</keyword>
<sequence length="138" mass="15409">MNLKTLTLLLSTGLLSASLASPALADRCTPGKSKHSDACAAPIQHKAQDKKPGQQQHQKQVQKQKQEQKQTHKQTHKQTVKIRKGERLATNHTILKNPGRYGLRKDRTYVIVEKEVYQIDPDTRAVLNIIGALAQLSN</sequence>
<protein>
    <recommendedName>
        <fullName evidence="5">Excinuclease ABC subunit A</fullName>
    </recommendedName>
</protein>
<proteinExistence type="predicted"/>
<dbReference type="AlphaFoldDB" id="A0A222E5Z4"/>
<dbReference type="RefSeq" id="WP_094035445.1">
    <property type="nucleotide sequence ID" value="NZ_CP022540.1"/>
</dbReference>
<feature type="chain" id="PRO_5012578386" description="Excinuclease ABC subunit A" evidence="2">
    <location>
        <begin position="26"/>
        <end position="138"/>
    </location>
</feature>
<evidence type="ECO:0000256" key="2">
    <source>
        <dbReference type="SAM" id="SignalP"/>
    </source>
</evidence>
<organism evidence="3 4">
    <name type="scientific">Antarctobacter heliothermus</name>
    <dbReference type="NCBI Taxonomy" id="74033"/>
    <lineage>
        <taxon>Bacteria</taxon>
        <taxon>Pseudomonadati</taxon>
        <taxon>Pseudomonadota</taxon>
        <taxon>Alphaproteobacteria</taxon>
        <taxon>Rhodobacterales</taxon>
        <taxon>Roseobacteraceae</taxon>
        <taxon>Antarctobacter</taxon>
    </lineage>
</organism>
<evidence type="ECO:0008006" key="5">
    <source>
        <dbReference type="Google" id="ProtNLM"/>
    </source>
</evidence>
<feature type="compositionally biased region" description="Basic residues" evidence="1">
    <location>
        <begin position="71"/>
        <end position="82"/>
    </location>
</feature>
<feature type="signal peptide" evidence="2">
    <location>
        <begin position="1"/>
        <end position="25"/>
    </location>
</feature>
<dbReference type="EMBL" id="CP022540">
    <property type="protein sequence ID" value="ASP21550.1"/>
    <property type="molecule type" value="Genomic_DNA"/>
</dbReference>
<reference evidence="3 4" key="1">
    <citation type="submission" date="2017-07" db="EMBL/GenBank/DDBJ databases">
        <title>Genome Sequence of Antarctobacter heliothermus Strain SMS3 Isolated from a culture of the Diatom Skeletonema marinoi.</title>
        <authorList>
            <person name="Topel M."/>
            <person name="Pinder M.I.M."/>
            <person name="Johansson O.N."/>
            <person name="Kourtchenko O."/>
            <person name="Godhe A."/>
            <person name="Clarke A.K."/>
        </authorList>
    </citation>
    <scope>NUCLEOTIDE SEQUENCE [LARGE SCALE GENOMIC DNA]</scope>
    <source>
        <strain evidence="3 4">SMS3</strain>
    </source>
</reference>
<name>A0A222E5Z4_9RHOB</name>
<evidence type="ECO:0000256" key="1">
    <source>
        <dbReference type="SAM" id="MobiDB-lite"/>
    </source>
</evidence>
<keyword evidence="4" id="KW-1185">Reference proteome</keyword>
<dbReference type="OrthoDB" id="7666115at2"/>